<evidence type="ECO:0000256" key="9">
    <source>
        <dbReference type="ARBA" id="ARBA00038319"/>
    </source>
</evidence>
<keyword evidence="13" id="KW-1185">Reference proteome</keyword>
<keyword evidence="5" id="KW-0969">Cilium</keyword>
<sequence>MEGNVALMMEILGPSGIVIPTEQRAALRRSLAVKKRDARLRAITLWGRLLTSTGRDYLLARGCNGISPSTKHFDTHYYYSQDGVVWMDLQAPSEEIRQASRSIRGCFTGEPSHIFSVELPAVPYSQNLEAGESERTDSVEKRAEGESQNQGEAESQEGAERTEVKAEEADPEIEIRQDDEEDMNEDAEDGGDNDKSKVRSGFRTVDVRELERLATFMHEVDHDCGVVPKGFLIYNSKKELVSNVNFPGIKFPTFLDSYVHLFQSYEESPLSDDVKGSWSLEEVPFEGVILRSLWWPGYVFYYTENSKDFGSFYLGMGEKNMDLPFMI</sequence>
<feature type="compositionally biased region" description="Basic and acidic residues" evidence="11">
    <location>
        <begin position="132"/>
        <end position="145"/>
    </location>
</feature>
<dbReference type="PANTHER" id="PTHR22069">
    <property type="entry name" value="MITOCHONDRIAL RIBOSOMAL PROTEIN S18"/>
    <property type="match status" value="1"/>
</dbReference>
<dbReference type="GO" id="GO:0005930">
    <property type="term" value="C:axoneme"/>
    <property type="evidence" value="ECO:0007669"/>
    <property type="project" value="TreeGrafter"/>
</dbReference>
<comment type="caution">
    <text evidence="12">The sequence shown here is derived from an EMBL/GenBank/DDBJ whole genome shotgun (WGS) entry which is preliminary data.</text>
</comment>
<organism evidence="12 13">
    <name type="scientific">Ceratopteris richardii</name>
    <name type="common">Triangle waterfern</name>
    <dbReference type="NCBI Taxonomy" id="49495"/>
    <lineage>
        <taxon>Eukaryota</taxon>
        <taxon>Viridiplantae</taxon>
        <taxon>Streptophyta</taxon>
        <taxon>Embryophyta</taxon>
        <taxon>Tracheophyta</taxon>
        <taxon>Polypodiopsida</taxon>
        <taxon>Polypodiidae</taxon>
        <taxon>Polypodiales</taxon>
        <taxon>Pteridineae</taxon>
        <taxon>Pteridaceae</taxon>
        <taxon>Parkerioideae</taxon>
        <taxon>Ceratopteris</taxon>
    </lineage>
</organism>
<keyword evidence="6" id="KW-0206">Cytoskeleton</keyword>
<evidence type="ECO:0000313" key="13">
    <source>
        <dbReference type="Proteomes" id="UP000825935"/>
    </source>
</evidence>
<evidence type="ECO:0000256" key="6">
    <source>
        <dbReference type="ARBA" id="ARBA00023212"/>
    </source>
</evidence>
<keyword evidence="2" id="KW-0963">Cytoplasm</keyword>
<dbReference type="OrthoDB" id="10258956at2759"/>
<dbReference type="GO" id="GO:0044458">
    <property type="term" value="P:motile cilium assembly"/>
    <property type="evidence" value="ECO:0007669"/>
    <property type="project" value="TreeGrafter"/>
</dbReference>
<keyword evidence="4" id="KW-0282">Flagellum</keyword>
<dbReference type="OMA" id="TFYHVPN"/>
<dbReference type="InterPro" id="IPR055316">
    <property type="entry name" value="RSP9"/>
</dbReference>
<evidence type="ECO:0000256" key="7">
    <source>
        <dbReference type="ARBA" id="ARBA00023273"/>
    </source>
</evidence>
<evidence type="ECO:0000256" key="4">
    <source>
        <dbReference type="ARBA" id="ARBA00022846"/>
    </source>
</evidence>
<dbReference type="Proteomes" id="UP000825935">
    <property type="component" value="Chromosome 1"/>
</dbReference>
<name>A0A8T2VMU6_CERRI</name>
<keyword evidence="3" id="KW-0970">Cilium biogenesis/degradation</keyword>
<evidence type="ECO:0000256" key="5">
    <source>
        <dbReference type="ARBA" id="ARBA00023069"/>
    </source>
</evidence>
<accession>A0A8T2VMU6</accession>
<keyword evidence="7" id="KW-0966">Cell projection</keyword>
<evidence type="ECO:0000256" key="10">
    <source>
        <dbReference type="ARBA" id="ARBA00041080"/>
    </source>
</evidence>
<comment type="subcellular location">
    <subcellularLocation>
        <location evidence="8">Cell projection</location>
        <location evidence="8">Kinocilium</location>
    </subcellularLocation>
    <subcellularLocation>
        <location evidence="1">Cytoplasm</location>
        <location evidence="1">Cytoskeleton</location>
        <location evidence="1">Flagellum axoneme</location>
    </subcellularLocation>
</comment>
<dbReference type="GO" id="GO:0035082">
    <property type="term" value="P:axoneme assembly"/>
    <property type="evidence" value="ECO:0007669"/>
    <property type="project" value="InterPro"/>
</dbReference>
<dbReference type="AlphaFoldDB" id="A0A8T2VMU6"/>
<feature type="compositionally biased region" description="Basic and acidic residues" evidence="11">
    <location>
        <begin position="158"/>
        <end position="176"/>
    </location>
</feature>
<feature type="compositionally biased region" description="Acidic residues" evidence="11">
    <location>
        <begin position="177"/>
        <end position="191"/>
    </location>
</feature>
<dbReference type="PANTHER" id="PTHR22069:SF0">
    <property type="entry name" value="RADIAL SPOKE HEAD PROTEIN 9 HOMOLOG"/>
    <property type="match status" value="1"/>
</dbReference>
<reference evidence="12" key="1">
    <citation type="submission" date="2021-08" db="EMBL/GenBank/DDBJ databases">
        <title>WGS assembly of Ceratopteris richardii.</title>
        <authorList>
            <person name="Marchant D.B."/>
            <person name="Chen G."/>
            <person name="Jenkins J."/>
            <person name="Shu S."/>
            <person name="Leebens-Mack J."/>
            <person name="Grimwood J."/>
            <person name="Schmutz J."/>
            <person name="Soltis P."/>
            <person name="Soltis D."/>
            <person name="Chen Z.-H."/>
        </authorList>
    </citation>
    <scope>NUCLEOTIDE SEQUENCE</scope>
    <source>
        <strain evidence="12">Whitten #5841</strain>
        <tissue evidence="12">Leaf</tissue>
    </source>
</reference>
<protein>
    <recommendedName>
        <fullName evidence="10">Radial spoke head protein 9 homolog</fullName>
    </recommendedName>
</protein>
<feature type="region of interest" description="Disordered" evidence="11">
    <location>
        <begin position="129"/>
        <end position="200"/>
    </location>
</feature>
<evidence type="ECO:0000256" key="3">
    <source>
        <dbReference type="ARBA" id="ARBA00022794"/>
    </source>
</evidence>
<evidence type="ECO:0000256" key="8">
    <source>
        <dbReference type="ARBA" id="ARBA00037822"/>
    </source>
</evidence>
<evidence type="ECO:0000256" key="1">
    <source>
        <dbReference type="ARBA" id="ARBA00004611"/>
    </source>
</evidence>
<dbReference type="GO" id="GO:0060294">
    <property type="term" value="P:cilium movement involved in cell motility"/>
    <property type="evidence" value="ECO:0007669"/>
    <property type="project" value="TreeGrafter"/>
</dbReference>
<comment type="similarity">
    <text evidence="9">Belongs to the flagellar radial spoke RSP9 family.</text>
</comment>
<evidence type="ECO:0000256" key="2">
    <source>
        <dbReference type="ARBA" id="ARBA00022490"/>
    </source>
</evidence>
<evidence type="ECO:0000313" key="12">
    <source>
        <dbReference type="EMBL" id="KAH7445769.1"/>
    </source>
</evidence>
<dbReference type="EMBL" id="CM035406">
    <property type="protein sequence ID" value="KAH7445769.1"/>
    <property type="molecule type" value="Genomic_DNA"/>
</dbReference>
<evidence type="ECO:0000256" key="11">
    <source>
        <dbReference type="SAM" id="MobiDB-lite"/>
    </source>
</evidence>
<gene>
    <name evidence="12" type="ORF">KP509_01G023300</name>
</gene>
<proteinExistence type="inferred from homology"/>